<dbReference type="Proteomes" id="UP000325440">
    <property type="component" value="Unassembled WGS sequence"/>
</dbReference>
<protein>
    <submittedName>
        <fullName evidence="1">Uncharacterized protein</fullName>
    </submittedName>
</protein>
<reference evidence="1 2" key="1">
    <citation type="submission" date="2019-08" db="EMBL/GenBank/DDBJ databases">
        <authorList>
            <person name="Alioto T."/>
            <person name="Alioto T."/>
            <person name="Gomez Garrido J."/>
        </authorList>
    </citation>
    <scope>NUCLEOTIDE SEQUENCE [LARGE SCALE GENOMIC DNA]</scope>
</reference>
<organism evidence="1 2">
    <name type="scientific">Cinara cedri</name>
    <dbReference type="NCBI Taxonomy" id="506608"/>
    <lineage>
        <taxon>Eukaryota</taxon>
        <taxon>Metazoa</taxon>
        <taxon>Ecdysozoa</taxon>
        <taxon>Arthropoda</taxon>
        <taxon>Hexapoda</taxon>
        <taxon>Insecta</taxon>
        <taxon>Pterygota</taxon>
        <taxon>Neoptera</taxon>
        <taxon>Paraneoptera</taxon>
        <taxon>Hemiptera</taxon>
        <taxon>Sternorrhyncha</taxon>
        <taxon>Aphidomorpha</taxon>
        <taxon>Aphidoidea</taxon>
        <taxon>Aphididae</taxon>
        <taxon>Lachninae</taxon>
        <taxon>Cinara</taxon>
    </lineage>
</organism>
<dbReference type="EMBL" id="CABPRJ010000026">
    <property type="protein sequence ID" value="VVC26153.1"/>
    <property type="molecule type" value="Genomic_DNA"/>
</dbReference>
<dbReference type="AlphaFoldDB" id="A0A5E4M4L0"/>
<accession>A0A5E4M4L0</accession>
<gene>
    <name evidence="1" type="ORF">CINCED_3A022462</name>
</gene>
<name>A0A5E4M4L0_9HEMI</name>
<sequence length="306" mass="34842">MNSRNTVVSIESKQEIVVHKTTKIISQKRSFEDTESIIQDELIDSNQSKNVIKIKRLKDSYYSETEPEKHMISNSAKKLCNRVSVLPNEHGENKDFSFVYTRKRGSSVSDEQCSSNKKVKLQKLDDKVIVKRQGNTIKLTSTKSLEENTVQTSNKPRLLTALLLNGNLSPIINIDEQKYNIYNTCAFDSIATITSRAFLDNSVYTNFVDANSSSEFLNFCKSVAFRDSAHNLNLQRVKILRRIFNEDSGLSNLKIINCECNIMNVICDLFKEYPSAKDHIRCSNNSCKNSNTCRNNSTIILDVKKL</sequence>
<proteinExistence type="predicted"/>
<keyword evidence="2" id="KW-1185">Reference proteome</keyword>
<evidence type="ECO:0000313" key="1">
    <source>
        <dbReference type="EMBL" id="VVC26153.1"/>
    </source>
</evidence>
<evidence type="ECO:0000313" key="2">
    <source>
        <dbReference type="Proteomes" id="UP000325440"/>
    </source>
</evidence>